<feature type="compositionally biased region" description="Acidic residues" evidence="12">
    <location>
        <begin position="881"/>
        <end position="900"/>
    </location>
</feature>
<reference evidence="16 17" key="1">
    <citation type="submission" date="2019-01" db="EMBL/GenBank/DDBJ databases">
        <title>Draft Genome Sequencing of Zygosaccharomyces mellis Ca-7.</title>
        <authorList>
            <person name="Shiwa Y."/>
            <person name="Kanesaki Y."/>
            <person name="Ishige T."/>
            <person name="Mura K."/>
            <person name="Hori T."/>
            <person name="Tamura T."/>
        </authorList>
    </citation>
    <scope>NUCLEOTIDE SEQUENCE [LARGE SCALE GENOMIC DNA]</scope>
    <source>
        <strain evidence="16 17">Ca-7</strain>
    </source>
</reference>
<feature type="transmembrane region" description="Helical" evidence="13">
    <location>
        <begin position="295"/>
        <end position="314"/>
    </location>
</feature>
<evidence type="ECO:0000313" key="17">
    <source>
        <dbReference type="Proteomes" id="UP000301737"/>
    </source>
</evidence>
<dbReference type="Proteomes" id="UP000301737">
    <property type="component" value="Unassembled WGS sequence"/>
</dbReference>
<evidence type="ECO:0000256" key="4">
    <source>
        <dbReference type="ARBA" id="ARBA00022449"/>
    </source>
</evidence>
<comment type="similarity">
    <text evidence="2">Belongs to the fungal Na(+)/H(+) exchanger family.</text>
</comment>
<keyword evidence="11" id="KW-0739">Sodium transport</keyword>
<keyword evidence="17" id="KW-1185">Reference proteome</keyword>
<dbReference type="GO" id="GO:0030007">
    <property type="term" value="P:intracellular potassium ion homeostasis"/>
    <property type="evidence" value="ECO:0007669"/>
    <property type="project" value="TreeGrafter"/>
</dbReference>
<evidence type="ECO:0000259" key="15">
    <source>
        <dbReference type="Pfam" id="PF08619"/>
    </source>
</evidence>
<dbReference type="GO" id="GO:0120029">
    <property type="term" value="P:proton export across plasma membrane"/>
    <property type="evidence" value="ECO:0007669"/>
    <property type="project" value="InterPro"/>
</dbReference>
<feature type="domain" description="Cation/H+ exchanger transmembrane" evidence="14">
    <location>
        <begin position="26"/>
        <end position="437"/>
    </location>
</feature>
<dbReference type="InterPro" id="IPR038770">
    <property type="entry name" value="Na+/solute_symporter_sf"/>
</dbReference>
<dbReference type="GO" id="GO:0042391">
    <property type="term" value="P:regulation of membrane potential"/>
    <property type="evidence" value="ECO:0007669"/>
    <property type="project" value="InterPro"/>
</dbReference>
<gene>
    <name evidence="16" type="ORF">ZYGM_001246</name>
</gene>
<feature type="transmembrane region" description="Helical" evidence="13">
    <location>
        <begin position="203"/>
        <end position="224"/>
    </location>
</feature>
<keyword evidence="4" id="KW-0050">Antiport</keyword>
<feature type="transmembrane region" description="Helical" evidence="13">
    <location>
        <begin position="326"/>
        <end position="348"/>
    </location>
</feature>
<feature type="compositionally biased region" description="Acidic residues" evidence="12">
    <location>
        <begin position="912"/>
        <end position="923"/>
    </location>
</feature>
<keyword evidence="3" id="KW-0813">Transport</keyword>
<proteinExistence type="inferred from homology"/>
<dbReference type="AlphaFoldDB" id="A0A4C2EAM6"/>
<dbReference type="InterPro" id="IPR004712">
    <property type="entry name" value="Na+/H+_antiporter_fungi"/>
</dbReference>
<evidence type="ECO:0000256" key="13">
    <source>
        <dbReference type="SAM" id="Phobius"/>
    </source>
</evidence>
<feature type="compositionally biased region" description="Basic residues" evidence="12">
    <location>
        <begin position="510"/>
        <end position="520"/>
    </location>
</feature>
<dbReference type="PANTHER" id="PTHR31382">
    <property type="entry name" value="NA(+)/H(+) ANTIPORTER"/>
    <property type="match status" value="1"/>
</dbReference>
<feature type="transmembrane region" description="Helical" evidence="13">
    <location>
        <begin position="12"/>
        <end position="32"/>
    </location>
</feature>
<feature type="domain" description="Alkali metal cation/H+ antiporter Nha1 C-terminal" evidence="15">
    <location>
        <begin position="867"/>
        <end position="966"/>
    </location>
</feature>
<evidence type="ECO:0000256" key="9">
    <source>
        <dbReference type="ARBA" id="ARBA00023136"/>
    </source>
</evidence>
<evidence type="ECO:0000313" key="16">
    <source>
        <dbReference type="EMBL" id="GCF00874.1"/>
    </source>
</evidence>
<feature type="transmembrane region" description="Helical" evidence="13">
    <location>
        <begin position="410"/>
        <end position="439"/>
    </location>
</feature>
<evidence type="ECO:0000256" key="7">
    <source>
        <dbReference type="ARBA" id="ARBA00023053"/>
    </source>
</evidence>
<feature type="transmembrane region" description="Helical" evidence="13">
    <location>
        <begin position="244"/>
        <end position="261"/>
    </location>
</feature>
<dbReference type="InterPro" id="IPR013928">
    <property type="entry name" value="Cation/H_antiporter_C"/>
</dbReference>
<evidence type="ECO:0000256" key="11">
    <source>
        <dbReference type="ARBA" id="ARBA00023201"/>
    </source>
</evidence>
<feature type="compositionally biased region" description="Polar residues" evidence="12">
    <location>
        <begin position="581"/>
        <end position="590"/>
    </location>
</feature>
<evidence type="ECO:0000256" key="12">
    <source>
        <dbReference type="SAM" id="MobiDB-lite"/>
    </source>
</evidence>
<feature type="compositionally biased region" description="Basic and acidic residues" evidence="12">
    <location>
        <begin position="713"/>
        <end position="745"/>
    </location>
</feature>
<dbReference type="GO" id="GO:0036376">
    <property type="term" value="P:sodium ion export across plasma membrane"/>
    <property type="evidence" value="ECO:0007669"/>
    <property type="project" value="InterPro"/>
</dbReference>
<protein>
    <recommendedName>
        <fullName evidence="18">Superoxide dismutase [Mn], mitochondrial</fullName>
    </recommendedName>
</protein>
<evidence type="ECO:0000256" key="10">
    <source>
        <dbReference type="ARBA" id="ARBA00023180"/>
    </source>
</evidence>
<feature type="compositionally biased region" description="Polar residues" evidence="12">
    <location>
        <begin position="842"/>
        <end position="854"/>
    </location>
</feature>
<dbReference type="EMBL" id="BIMX01000023">
    <property type="protein sequence ID" value="GCF00874.1"/>
    <property type="molecule type" value="Genomic_DNA"/>
</dbReference>
<feature type="compositionally biased region" description="Polar residues" evidence="12">
    <location>
        <begin position="486"/>
        <end position="497"/>
    </location>
</feature>
<evidence type="ECO:0000256" key="6">
    <source>
        <dbReference type="ARBA" id="ARBA00022989"/>
    </source>
</evidence>
<accession>A0A4C2EAM6</accession>
<keyword evidence="5 13" id="KW-0812">Transmembrane</keyword>
<comment type="caution">
    <text evidence="16">The sequence shown here is derived from an EMBL/GenBank/DDBJ whole genome shotgun (WGS) entry which is preliminary data.</text>
</comment>
<feature type="region of interest" description="Disordered" evidence="12">
    <location>
        <begin position="628"/>
        <end position="692"/>
    </location>
</feature>
<evidence type="ECO:0000256" key="1">
    <source>
        <dbReference type="ARBA" id="ARBA00004141"/>
    </source>
</evidence>
<feature type="transmembrane region" description="Helical" evidence="13">
    <location>
        <begin position="99"/>
        <end position="125"/>
    </location>
</feature>
<dbReference type="Gene3D" id="1.20.1530.20">
    <property type="match status" value="1"/>
</dbReference>
<feature type="transmembrane region" description="Helical" evidence="13">
    <location>
        <begin position="360"/>
        <end position="381"/>
    </location>
</feature>
<feature type="region of interest" description="Disordered" evidence="12">
    <location>
        <begin position="486"/>
        <end position="520"/>
    </location>
</feature>
<evidence type="ECO:0000256" key="3">
    <source>
        <dbReference type="ARBA" id="ARBA00022448"/>
    </source>
</evidence>
<feature type="region of interest" description="Disordered" evidence="12">
    <location>
        <begin position="805"/>
        <end position="999"/>
    </location>
</feature>
<name>A0A4C2EAM6_9SACH</name>
<feature type="region of interest" description="Disordered" evidence="12">
    <location>
        <begin position="707"/>
        <end position="757"/>
    </location>
</feature>
<dbReference type="GO" id="GO:0005886">
    <property type="term" value="C:plasma membrane"/>
    <property type="evidence" value="ECO:0007669"/>
    <property type="project" value="InterPro"/>
</dbReference>
<evidence type="ECO:0000256" key="8">
    <source>
        <dbReference type="ARBA" id="ARBA00023065"/>
    </source>
</evidence>
<evidence type="ECO:0000256" key="5">
    <source>
        <dbReference type="ARBA" id="ARBA00022692"/>
    </source>
</evidence>
<organism evidence="16 17">
    <name type="scientific">Zygosaccharomyces mellis</name>
    <dbReference type="NCBI Taxonomy" id="42258"/>
    <lineage>
        <taxon>Eukaryota</taxon>
        <taxon>Fungi</taxon>
        <taxon>Dikarya</taxon>
        <taxon>Ascomycota</taxon>
        <taxon>Saccharomycotina</taxon>
        <taxon>Saccharomycetes</taxon>
        <taxon>Saccharomycetales</taxon>
        <taxon>Saccharomycetaceae</taxon>
        <taxon>Zygosaccharomyces</taxon>
    </lineage>
</organism>
<feature type="region of interest" description="Disordered" evidence="12">
    <location>
        <begin position="558"/>
        <end position="598"/>
    </location>
</feature>
<dbReference type="Pfam" id="PF08619">
    <property type="entry name" value="Nha1_C"/>
    <property type="match status" value="2"/>
</dbReference>
<dbReference type="OrthoDB" id="5327978at2759"/>
<keyword evidence="6 13" id="KW-1133">Transmembrane helix</keyword>
<dbReference type="GO" id="GO:0015385">
    <property type="term" value="F:sodium:proton antiporter activity"/>
    <property type="evidence" value="ECO:0007669"/>
    <property type="project" value="InterPro"/>
</dbReference>
<evidence type="ECO:0008006" key="18">
    <source>
        <dbReference type="Google" id="ProtNLM"/>
    </source>
</evidence>
<keyword evidence="8" id="KW-0406">Ion transport</keyword>
<feature type="compositionally biased region" description="Basic and acidic residues" evidence="12">
    <location>
        <begin position="655"/>
        <end position="685"/>
    </location>
</feature>
<comment type="subcellular location">
    <subcellularLocation>
        <location evidence="1">Membrane</location>
        <topology evidence="1">Multi-pass membrane protein</topology>
    </subcellularLocation>
</comment>
<keyword evidence="7" id="KW-0915">Sodium</keyword>
<dbReference type="FunFam" id="1.20.1530.20:FF:000015">
    <property type="entry name" value="Na(+)/H(+) antiporter 2"/>
    <property type="match status" value="1"/>
</dbReference>
<keyword evidence="9 13" id="KW-0472">Membrane</keyword>
<dbReference type="InterPro" id="IPR006153">
    <property type="entry name" value="Cation/H_exchanger_TM"/>
</dbReference>
<evidence type="ECO:0000259" key="14">
    <source>
        <dbReference type="Pfam" id="PF00999"/>
    </source>
</evidence>
<evidence type="ECO:0000256" key="2">
    <source>
        <dbReference type="ARBA" id="ARBA00005248"/>
    </source>
</evidence>
<keyword evidence="10" id="KW-0325">Glycoprotein</keyword>
<sequence>MVWGQLEPTKTHIAYACVGVFSSVFSLVSLFIKERLYIGESMVAGAFGLIVGPHCLDWFNPISWGDTDAITLEITRIVLCLQVFAVAVELPRKYMWKHWLSVTMLLVPVMTFGWLIIGLFVWIIIPGLNFSHSLLVAACITATDPILAQSVVSGKFAQRVPGHLRNLLSAESGCNDGLAFPFIYLSLNLIMHPRQGGEIVKDWICITLLWECLFGCLLGCVIGYCGRRAIRFAEDLKIIDRESFLAFYVVLTFMCAGFGSILGVDDLLASFSAGAAFAWDGWFSEKTKESNVSTVIDVLLNYAYFVYFGAIIPWQHFNDSTIGLDVWRLIILAIIVIFLRRIPAVLLLKPLIPDIKSWREAIFVGHFGPIGVGAVFAALTARAQLETQAEPHEETPLEILPPKGSRHWKIIWVIWPITCFFILTSIIVHGSSVAIITLGRHLNTITLTKTFTTNTTNGNGKSSWMQRLPSLDKSGRSFSLQRVDTEAPSFSGQTAVETSGIPYTPAGGMKRGKKNRRSSRRKELLHVLSGNGTNEEELNDLGRERLQREKEARAATFALSTAAHRGTNKENLEAEGLTPGGSDSTEQVASNEPAKSDIDILSREETVNAISGLDQLARDREHGEINLIERADEEEDLGDISAPKSPIAEGMGRAMSRESTRSEGSSRKSTESERMRKIREEEKQAHVAYAEDDQLIIENSEGEIIDEANYNKPKKDEEHGVYPYDHSPHEENGSSERIFRSDSNKSGHSSLSSLKRVLSPRQDGKFYGKIRRSSFDRPANKYYAYKIDDQLIIEDKEGEVLRRYKINTHTGNNGKKRPEEKLGTTGGKVMNKALSAVGIKNKATSKSPEGTSSPARGDENLKMVRNPTPAPKDSYVRPEEWENDEQENSNDYEDEGDYNIDAENRSDYNDNYTDDSEVDDESRDNDGDSSISVGPNDVESETAVEKERRLNALGHFSAPRDQDDEEEPPTPLEAHPTPGTRNSATKKVKESLGRKFHLK</sequence>
<feature type="domain" description="Alkali metal cation/H+ antiporter Nha1 C-terminal" evidence="15">
    <location>
        <begin position="464"/>
        <end position="856"/>
    </location>
</feature>
<dbReference type="PANTHER" id="PTHR31382:SF4">
    <property type="entry name" value="NA(+)_H(+) ANTIPORTER"/>
    <property type="match status" value="1"/>
</dbReference>
<dbReference type="Pfam" id="PF00999">
    <property type="entry name" value="Na_H_Exchanger"/>
    <property type="match status" value="1"/>
</dbReference>